<gene>
    <name evidence="1" type="ORF">FX155_07185</name>
</gene>
<dbReference type="RefSeq" id="WP_154488241.1">
    <property type="nucleotide sequence ID" value="NZ_VULN01000009.1"/>
</dbReference>
<name>A0A6N7VZ86_ACIFE</name>
<proteinExistence type="predicted"/>
<dbReference type="OrthoDB" id="90759at2"/>
<sequence>MDNKTINIIPQSISGDKTVRELCQVLDNFLFPIDKDTRLSLIYSKIDTLPIEVIDLLAWQLHVDSYDLAADDDARRSMVKTAILGHRYKGTPWALTQAVRLVIPDGKIKEWQDYGGNPYRFKVTTEQGLGSAMHLQNLLRAIANSKNVRSWLDGIEQEISVPATTYAGAKLVMEQEVTLYPADQTANSITSQIYIGIARMEQEEIEIRGDFSGSME</sequence>
<accession>A0A6N7VZ86</accession>
<evidence type="ECO:0000313" key="1">
    <source>
        <dbReference type="EMBL" id="MSS82375.1"/>
    </source>
</evidence>
<protein>
    <submittedName>
        <fullName evidence="1">Phage tail protein I</fullName>
    </submittedName>
</protein>
<reference evidence="1 2" key="1">
    <citation type="submission" date="2019-08" db="EMBL/GenBank/DDBJ databases">
        <title>In-depth cultivation of the pig gut microbiome towards novel bacterial diversity and tailored functional studies.</title>
        <authorList>
            <person name="Wylensek D."/>
            <person name="Hitch T.C.A."/>
            <person name="Clavel T."/>
        </authorList>
    </citation>
    <scope>NUCLEOTIDE SEQUENCE [LARGE SCALE GENOMIC DNA]</scope>
    <source>
        <strain evidence="1 2">WCA-389-WT-5B</strain>
    </source>
</reference>
<comment type="caution">
    <text evidence="1">The sequence shown here is derived from an EMBL/GenBank/DDBJ whole genome shotgun (WGS) entry which is preliminary data.</text>
</comment>
<dbReference type="Pfam" id="PF09684">
    <property type="entry name" value="Tail_P2_I"/>
    <property type="match status" value="1"/>
</dbReference>
<dbReference type="AlphaFoldDB" id="A0A6N7VZ86"/>
<organism evidence="1 2">
    <name type="scientific">Acidaminococcus fermentans</name>
    <dbReference type="NCBI Taxonomy" id="905"/>
    <lineage>
        <taxon>Bacteria</taxon>
        <taxon>Bacillati</taxon>
        <taxon>Bacillota</taxon>
        <taxon>Negativicutes</taxon>
        <taxon>Acidaminococcales</taxon>
        <taxon>Acidaminococcaceae</taxon>
        <taxon>Acidaminococcus</taxon>
    </lineage>
</organism>
<evidence type="ECO:0000313" key="2">
    <source>
        <dbReference type="Proteomes" id="UP000441455"/>
    </source>
</evidence>
<dbReference type="Proteomes" id="UP000441455">
    <property type="component" value="Unassembled WGS sequence"/>
</dbReference>
<dbReference type="NCBIfam" id="TIGR01634">
    <property type="entry name" value="tail_P2_I"/>
    <property type="match status" value="1"/>
</dbReference>
<dbReference type="InterPro" id="IPR006521">
    <property type="entry name" value="Tail_protein_I"/>
</dbReference>
<dbReference type="EMBL" id="VULN01000009">
    <property type="protein sequence ID" value="MSS82375.1"/>
    <property type="molecule type" value="Genomic_DNA"/>
</dbReference>